<keyword evidence="1" id="KW-0812">Transmembrane</keyword>
<protein>
    <submittedName>
        <fullName evidence="2">Uncharacterized protein</fullName>
    </submittedName>
</protein>
<name>T1DHU6_ANOAQ</name>
<evidence type="ECO:0000313" key="2">
    <source>
        <dbReference type="EMBL" id="JAA99434.1"/>
    </source>
</evidence>
<sequence length="84" mass="9814">MALRVVFYSLFFLVSVTLCWCIFLFVVRLILLYLFYAMMCIISYDASVITCQLGYYHCSRLYVCLFNLRCKITALLQPLAQSSI</sequence>
<keyword evidence="1" id="KW-0472">Membrane</keyword>
<feature type="transmembrane region" description="Helical" evidence="1">
    <location>
        <begin position="6"/>
        <end position="26"/>
    </location>
</feature>
<keyword evidence="1" id="KW-1133">Transmembrane helix</keyword>
<dbReference type="AlphaFoldDB" id="T1DHU6"/>
<evidence type="ECO:0000256" key="1">
    <source>
        <dbReference type="SAM" id="Phobius"/>
    </source>
</evidence>
<accession>T1DHU6</accession>
<dbReference type="EMBL" id="GAMD01002156">
    <property type="protein sequence ID" value="JAA99434.1"/>
    <property type="molecule type" value="mRNA"/>
</dbReference>
<proteinExistence type="evidence at transcript level"/>
<reference evidence="2" key="1">
    <citation type="submission" date="2013-07" db="EMBL/GenBank/DDBJ databases">
        <title>Transcriptome sequencing and developmental regulation of gene expression in Anopheles aquasalis.</title>
        <authorList>
            <consortium name="Brazilian Malaria Network (MCT/CNPq/MS/SCTIE/DECIT/PRONEX 555648/2009-5) and Research Network on Bioactive Molecules from Arthropod Vectors (NAP-MOBIARVE"/>
            <consortium name="University of Sao Paulo)"/>
            <person name="Marinotti O."/>
            <person name="Ribeiro J.M.C."/>
            <person name="Costa-da-Silva A.L."/>
            <person name="Silva M.C.P."/>
            <person name="Lopes A.R."/>
            <person name="Barros M.S."/>
            <person name="Sa-Nunes A."/>
            <person name="Konjin B.B."/>
            <person name="Carvalho E."/>
            <person name="Suesdek L."/>
            <person name="Silva-Neto M.A.C."/>
            <person name="Capurro M.L."/>
        </authorList>
    </citation>
    <scope>NUCLEOTIDE SEQUENCE</scope>
    <source>
        <tissue evidence="2">Whole body</tissue>
    </source>
</reference>
<organism evidence="2">
    <name type="scientific">Anopheles aquasalis</name>
    <name type="common">Malaria mosquito</name>
    <dbReference type="NCBI Taxonomy" id="42839"/>
    <lineage>
        <taxon>Eukaryota</taxon>
        <taxon>Metazoa</taxon>
        <taxon>Ecdysozoa</taxon>
        <taxon>Arthropoda</taxon>
        <taxon>Hexapoda</taxon>
        <taxon>Insecta</taxon>
        <taxon>Pterygota</taxon>
        <taxon>Neoptera</taxon>
        <taxon>Endopterygota</taxon>
        <taxon>Diptera</taxon>
        <taxon>Nematocera</taxon>
        <taxon>Culicoidea</taxon>
        <taxon>Culicidae</taxon>
        <taxon>Anophelinae</taxon>
        <taxon>Anopheles</taxon>
    </lineage>
</organism>
<feature type="transmembrane region" description="Helical" evidence="1">
    <location>
        <begin position="33"/>
        <end position="56"/>
    </location>
</feature>